<dbReference type="Gene3D" id="3.30.428.10">
    <property type="entry name" value="HIT-like"/>
    <property type="match status" value="1"/>
</dbReference>
<dbReference type="InterPro" id="IPR036265">
    <property type="entry name" value="HIT-like_sf"/>
</dbReference>
<evidence type="ECO:0000313" key="4">
    <source>
        <dbReference type="Proteomes" id="UP000021816"/>
    </source>
</evidence>
<gene>
    <name evidence="3" type="ORF">AW10_03949</name>
</gene>
<name>A0A011N3R0_9PROT</name>
<sequence>MSKSGLDNCELCDSAGGEVIWENGICRVVMVADADYPGFCRVILHRHLREMTDLPHKERMQLMTVVFAVESAVRVLYQPDKINLASLGNMTPHVHWHLIPRWRDDRHFPQSVWATAKRASATRRRPVDGRQLGDQIIAALRITQAAAAVS</sequence>
<dbReference type="PATRIC" id="fig|1454003.3.peg.4010"/>
<dbReference type="Proteomes" id="UP000021816">
    <property type="component" value="Unassembled WGS sequence"/>
</dbReference>
<dbReference type="AlphaFoldDB" id="A0A011N3R0"/>
<dbReference type="SUPFAM" id="SSF54197">
    <property type="entry name" value="HIT-like"/>
    <property type="match status" value="1"/>
</dbReference>
<feature type="domain" description="HIT" evidence="2">
    <location>
        <begin position="7"/>
        <end position="108"/>
    </location>
</feature>
<evidence type="ECO:0000256" key="1">
    <source>
        <dbReference type="PROSITE-ProRule" id="PRU00464"/>
    </source>
</evidence>
<comment type="caution">
    <text evidence="3">The sequence shown here is derived from an EMBL/GenBank/DDBJ whole genome shotgun (WGS) entry which is preliminary data.</text>
</comment>
<proteinExistence type="predicted"/>
<dbReference type="InterPro" id="IPR011146">
    <property type="entry name" value="HIT-like"/>
</dbReference>
<accession>A0A011N3R0</accession>
<dbReference type="EMBL" id="JEMX01000110">
    <property type="protein sequence ID" value="EXI77183.1"/>
    <property type="molecule type" value="Genomic_DNA"/>
</dbReference>
<protein>
    <submittedName>
        <fullName evidence="3">HIT domain protein</fullName>
    </submittedName>
</protein>
<dbReference type="STRING" id="1454003.AW10_03949"/>
<dbReference type="Pfam" id="PF01230">
    <property type="entry name" value="HIT"/>
    <property type="match status" value="1"/>
</dbReference>
<evidence type="ECO:0000259" key="2">
    <source>
        <dbReference type="PROSITE" id="PS51084"/>
    </source>
</evidence>
<dbReference type="PROSITE" id="PS51084">
    <property type="entry name" value="HIT_2"/>
    <property type="match status" value="1"/>
</dbReference>
<feature type="short sequence motif" description="Histidine triad motif" evidence="1">
    <location>
        <begin position="93"/>
        <end position="97"/>
    </location>
</feature>
<organism evidence="3 4">
    <name type="scientific">Candidatus Accumulibacter appositus</name>
    <dbReference type="NCBI Taxonomy" id="1454003"/>
    <lineage>
        <taxon>Bacteria</taxon>
        <taxon>Pseudomonadati</taxon>
        <taxon>Pseudomonadota</taxon>
        <taxon>Betaproteobacteria</taxon>
        <taxon>Candidatus Accumulibacter</taxon>
    </lineage>
</organism>
<evidence type="ECO:0000313" key="3">
    <source>
        <dbReference type="EMBL" id="EXI77183.1"/>
    </source>
</evidence>
<dbReference type="GO" id="GO:0003824">
    <property type="term" value="F:catalytic activity"/>
    <property type="evidence" value="ECO:0007669"/>
    <property type="project" value="InterPro"/>
</dbReference>
<reference evidence="3 4" key="1">
    <citation type="submission" date="2014-02" db="EMBL/GenBank/DDBJ databases">
        <title>Expanding our view of genomic diversity in Candidatus Accumulibacter clades.</title>
        <authorList>
            <person name="Skennerton C.T."/>
            <person name="Barr J.J."/>
            <person name="Slater F.R."/>
            <person name="Bond P.L."/>
            <person name="Tyson G.W."/>
        </authorList>
    </citation>
    <scope>NUCLEOTIDE SEQUENCE [LARGE SCALE GENOMIC DNA]</scope>
    <source>
        <strain evidence="4">BA-92</strain>
    </source>
</reference>